<name>A0A8S4QN32_9NEOP</name>
<feature type="transmembrane region" description="Helical" evidence="5">
    <location>
        <begin position="58"/>
        <end position="79"/>
    </location>
</feature>
<sequence length="199" mass="21805">MFGKRHGGTRLALLPSSDCSESITIDEDLLTAIIEDNQTEQEKIRRNPWMSLLKSRTLMLRFGVCCWCWVAVSFVYYGLSINAVALAGDRHTNFALNMAMEIVASLLVMMALERFGRKRSIFAAFLVCGVACIIPYFVSHNGTGLGMFFAGKLAITFAFNSLYVFTAELFPTDTRSSALGAASLVGRLGSVLAPQTPLL</sequence>
<dbReference type="OrthoDB" id="2261376at2759"/>
<proteinExistence type="predicted"/>
<comment type="caution">
    <text evidence="6">The sequence shown here is derived from an EMBL/GenBank/DDBJ whole genome shotgun (WGS) entry which is preliminary data.</text>
</comment>
<dbReference type="Pfam" id="PF00083">
    <property type="entry name" value="Sugar_tr"/>
    <property type="match status" value="1"/>
</dbReference>
<protein>
    <submittedName>
        <fullName evidence="6">Jg17855 protein</fullName>
    </submittedName>
</protein>
<dbReference type="InterPro" id="IPR005828">
    <property type="entry name" value="MFS_sugar_transport-like"/>
</dbReference>
<feature type="transmembrane region" description="Helical" evidence="5">
    <location>
        <begin position="144"/>
        <end position="165"/>
    </location>
</feature>
<organism evidence="6 7">
    <name type="scientific">Pararge aegeria aegeria</name>
    <dbReference type="NCBI Taxonomy" id="348720"/>
    <lineage>
        <taxon>Eukaryota</taxon>
        <taxon>Metazoa</taxon>
        <taxon>Ecdysozoa</taxon>
        <taxon>Arthropoda</taxon>
        <taxon>Hexapoda</taxon>
        <taxon>Insecta</taxon>
        <taxon>Pterygota</taxon>
        <taxon>Neoptera</taxon>
        <taxon>Endopterygota</taxon>
        <taxon>Lepidoptera</taxon>
        <taxon>Glossata</taxon>
        <taxon>Ditrysia</taxon>
        <taxon>Papilionoidea</taxon>
        <taxon>Nymphalidae</taxon>
        <taxon>Satyrinae</taxon>
        <taxon>Satyrini</taxon>
        <taxon>Parargina</taxon>
        <taxon>Pararge</taxon>
    </lineage>
</organism>
<keyword evidence="7" id="KW-1185">Reference proteome</keyword>
<dbReference type="PANTHER" id="PTHR24064">
    <property type="entry name" value="SOLUTE CARRIER FAMILY 22 MEMBER"/>
    <property type="match status" value="1"/>
</dbReference>
<keyword evidence="4 5" id="KW-0472">Membrane</keyword>
<evidence type="ECO:0000313" key="6">
    <source>
        <dbReference type="EMBL" id="CAH2214263.1"/>
    </source>
</evidence>
<accession>A0A8S4QN32</accession>
<feature type="non-terminal residue" evidence="6">
    <location>
        <position position="1"/>
    </location>
</feature>
<feature type="transmembrane region" description="Helical" evidence="5">
    <location>
        <begin position="121"/>
        <end position="138"/>
    </location>
</feature>
<dbReference type="SUPFAM" id="SSF103473">
    <property type="entry name" value="MFS general substrate transporter"/>
    <property type="match status" value="1"/>
</dbReference>
<dbReference type="Proteomes" id="UP000838756">
    <property type="component" value="Unassembled WGS sequence"/>
</dbReference>
<dbReference type="GO" id="GO:0016020">
    <property type="term" value="C:membrane"/>
    <property type="evidence" value="ECO:0007669"/>
    <property type="project" value="UniProtKB-SubCell"/>
</dbReference>
<dbReference type="InterPro" id="IPR036259">
    <property type="entry name" value="MFS_trans_sf"/>
</dbReference>
<comment type="subcellular location">
    <subcellularLocation>
        <location evidence="1">Membrane</location>
        <topology evidence="1">Multi-pass membrane protein</topology>
    </subcellularLocation>
</comment>
<dbReference type="EMBL" id="CAKXAJ010011518">
    <property type="protein sequence ID" value="CAH2214263.1"/>
    <property type="molecule type" value="Genomic_DNA"/>
</dbReference>
<evidence type="ECO:0000256" key="4">
    <source>
        <dbReference type="ARBA" id="ARBA00023136"/>
    </source>
</evidence>
<feature type="transmembrane region" description="Helical" evidence="5">
    <location>
        <begin position="94"/>
        <end position="112"/>
    </location>
</feature>
<evidence type="ECO:0000256" key="1">
    <source>
        <dbReference type="ARBA" id="ARBA00004141"/>
    </source>
</evidence>
<gene>
    <name evidence="6" type="primary">jg17855</name>
    <name evidence="6" type="ORF">PAEG_LOCUS3560</name>
</gene>
<reference evidence="6" key="1">
    <citation type="submission" date="2022-03" db="EMBL/GenBank/DDBJ databases">
        <authorList>
            <person name="Lindestad O."/>
        </authorList>
    </citation>
    <scope>NUCLEOTIDE SEQUENCE</scope>
</reference>
<dbReference type="AlphaFoldDB" id="A0A8S4QN32"/>
<dbReference type="Gene3D" id="1.20.1250.20">
    <property type="entry name" value="MFS general substrate transporter like domains"/>
    <property type="match status" value="1"/>
</dbReference>
<keyword evidence="2 5" id="KW-0812">Transmembrane</keyword>
<evidence type="ECO:0000256" key="3">
    <source>
        <dbReference type="ARBA" id="ARBA00022989"/>
    </source>
</evidence>
<evidence type="ECO:0000313" key="7">
    <source>
        <dbReference type="Proteomes" id="UP000838756"/>
    </source>
</evidence>
<evidence type="ECO:0000256" key="5">
    <source>
        <dbReference type="SAM" id="Phobius"/>
    </source>
</evidence>
<evidence type="ECO:0000256" key="2">
    <source>
        <dbReference type="ARBA" id="ARBA00022692"/>
    </source>
</evidence>
<dbReference type="GO" id="GO:0022857">
    <property type="term" value="F:transmembrane transporter activity"/>
    <property type="evidence" value="ECO:0007669"/>
    <property type="project" value="InterPro"/>
</dbReference>
<keyword evidence="3 5" id="KW-1133">Transmembrane helix</keyword>